<accession>A0A5R8WTC8</accession>
<dbReference type="EMBL" id="VAJM01000003">
    <property type="protein sequence ID" value="TLM94057.1"/>
    <property type="molecule type" value="Genomic_DNA"/>
</dbReference>
<protein>
    <submittedName>
        <fullName evidence="1">Uncharacterized protein</fullName>
    </submittedName>
</protein>
<dbReference type="OrthoDB" id="884722at2"/>
<name>A0A5R8WTC8_9BACT</name>
<keyword evidence="2" id="KW-1185">Reference proteome</keyword>
<proteinExistence type="predicted"/>
<gene>
    <name evidence="1" type="ORF">FDY95_08500</name>
</gene>
<dbReference type="RefSeq" id="WP_138076696.1">
    <property type="nucleotide sequence ID" value="NZ_VAJM01000003.1"/>
</dbReference>
<evidence type="ECO:0000313" key="2">
    <source>
        <dbReference type="Proteomes" id="UP000305517"/>
    </source>
</evidence>
<dbReference type="AlphaFoldDB" id="A0A5R8WTC8"/>
<dbReference type="Proteomes" id="UP000305517">
    <property type="component" value="Unassembled WGS sequence"/>
</dbReference>
<comment type="caution">
    <text evidence="1">The sequence shown here is derived from an EMBL/GenBank/DDBJ whole genome shotgun (WGS) entry which is preliminary data.</text>
</comment>
<organism evidence="1 2">
    <name type="scientific">Hymenobacter jeollabukensis</name>
    <dbReference type="NCBI Taxonomy" id="2025313"/>
    <lineage>
        <taxon>Bacteria</taxon>
        <taxon>Pseudomonadati</taxon>
        <taxon>Bacteroidota</taxon>
        <taxon>Cytophagia</taxon>
        <taxon>Cytophagales</taxon>
        <taxon>Hymenobacteraceae</taxon>
        <taxon>Hymenobacter</taxon>
    </lineage>
</organism>
<sequence>MPKYQSGLYALKRPVFSLVLLGLLVVQCRKEEEPHTALLPADFKALVRFEEGTYWVYQDSATQALDSAWVTRLNTGIGATTERGKIIDYREGLEVQVQHSSVADFFSATELMHLAFLLWPTRRGARG</sequence>
<reference evidence="1 2" key="1">
    <citation type="submission" date="2019-05" db="EMBL/GenBank/DDBJ databases">
        <title>Hymenobacter edaphi sp. nov., isolated from abandoned arsenic-contaminated farmland soil.</title>
        <authorList>
            <person name="Nie L."/>
        </authorList>
    </citation>
    <scope>NUCLEOTIDE SEQUENCE [LARGE SCALE GENOMIC DNA]</scope>
    <source>
        <strain evidence="1 2">1-3-3-8</strain>
    </source>
</reference>
<evidence type="ECO:0000313" key="1">
    <source>
        <dbReference type="EMBL" id="TLM94057.1"/>
    </source>
</evidence>